<dbReference type="InterPro" id="IPR058308">
    <property type="entry name" value="DUF7995"/>
</dbReference>
<dbReference type="EMBL" id="CP031150">
    <property type="protein sequence ID" value="AXG06026.1"/>
    <property type="molecule type" value="Genomic_DNA"/>
</dbReference>
<name>A0A345E1F4_9EURY</name>
<evidence type="ECO:0000313" key="2">
    <source>
        <dbReference type="EMBL" id="AXG06026.1"/>
    </source>
</evidence>
<dbReference type="AlphaFoldDB" id="A0A345E1F4"/>
<feature type="domain" description="DUF7995" evidence="1">
    <location>
        <begin position="5"/>
        <end position="161"/>
    </location>
</feature>
<dbReference type="OrthoDB" id="254701at2157"/>
<gene>
    <name evidence="2" type="ORF">DU500_05965</name>
</gene>
<dbReference type="Pfam" id="PF25958">
    <property type="entry name" value="DUF7995"/>
    <property type="match status" value="1"/>
</dbReference>
<dbReference type="RefSeq" id="WP_114585172.1">
    <property type="nucleotide sequence ID" value="NZ_CP031150.1"/>
</dbReference>
<dbReference type="Proteomes" id="UP000253273">
    <property type="component" value="Chromosome"/>
</dbReference>
<keyword evidence="3" id="KW-1185">Reference proteome</keyword>
<proteinExistence type="predicted"/>
<evidence type="ECO:0000259" key="1">
    <source>
        <dbReference type="Pfam" id="PF25958"/>
    </source>
</evidence>
<protein>
    <recommendedName>
        <fullName evidence="1">DUF7995 domain-containing protein</fullName>
    </recommendedName>
</protein>
<organism evidence="2 3">
    <name type="scientific">Haloplanus rubicundus</name>
    <dbReference type="NCBI Taxonomy" id="1547898"/>
    <lineage>
        <taxon>Archaea</taxon>
        <taxon>Methanobacteriati</taxon>
        <taxon>Methanobacteriota</taxon>
        <taxon>Stenosarchaea group</taxon>
        <taxon>Halobacteria</taxon>
        <taxon>Halobacteriales</taxon>
        <taxon>Haloferacaceae</taxon>
        <taxon>Haloplanus</taxon>
    </lineage>
</organism>
<reference evidence="2 3" key="1">
    <citation type="submission" date="2018-07" db="EMBL/GenBank/DDBJ databases">
        <title>Genome sequences of Haloplanus sp. CBA1113.</title>
        <authorList>
            <person name="Kim Y.B."/>
            <person name="Roh S.W."/>
        </authorList>
    </citation>
    <scope>NUCLEOTIDE SEQUENCE [LARGE SCALE GENOMIC DNA]</scope>
    <source>
        <strain evidence="2 3">CBA1113</strain>
    </source>
</reference>
<dbReference type="GeneID" id="37282912"/>
<accession>A0A345E1F4</accession>
<dbReference type="KEGG" id="haj:DU500_05965"/>
<evidence type="ECO:0000313" key="3">
    <source>
        <dbReference type="Proteomes" id="UP000253273"/>
    </source>
</evidence>
<sequence>MVQRMLVTALVPAAETDEAVSAARCTFDRLVGFGTREPVFESYAMFDHETVSRDRWGDWPPATRVRTEPGASLLERQWAETLTAFLDRLEQLCDALRAHSSLDLMGDAGDVRRVCAELGATEGPTIYVYDQYGLGIRHRNRLDAVLGQDEQVWIVPAEVRY</sequence>